<organism evidence="2 3">
    <name type="scientific">Vreelandella neptunia</name>
    <dbReference type="NCBI Taxonomy" id="115551"/>
    <lineage>
        <taxon>Bacteria</taxon>
        <taxon>Pseudomonadati</taxon>
        <taxon>Pseudomonadota</taxon>
        <taxon>Gammaproteobacteria</taxon>
        <taxon>Oceanospirillales</taxon>
        <taxon>Halomonadaceae</taxon>
        <taxon>Vreelandella</taxon>
    </lineage>
</organism>
<keyword evidence="3" id="KW-1185">Reference proteome</keyword>
<proteinExistence type="predicted"/>
<protein>
    <submittedName>
        <fullName evidence="2">HNH endonuclease</fullName>
    </submittedName>
</protein>
<name>A0ABS9S4E6_9GAMM</name>
<evidence type="ECO:0000313" key="2">
    <source>
        <dbReference type="EMBL" id="MCH4810904.1"/>
    </source>
</evidence>
<feature type="domain" description="HNH nuclease" evidence="1">
    <location>
        <begin position="183"/>
        <end position="247"/>
    </location>
</feature>
<dbReference type="CDD" id="cd00085">
    <property type="entry name" value="HNHc"/>
    <property type="match status" value="1"/>
</dbReference>
<dbReference type="EMBL" id="JAKVTW010000002">
    <property type="protein sequence ID" value="MCH4810904.1"/>
    <property type="molecule type" value="Genomic_DNA"/>
</dbReference>
<sequence>MRIWDDEIVKELYFRLTSKERAGLEVVVKTLREAYPKIDIYQSILGGGAAISAGKKLKGKPKGRPLFSITKPRRNKPSCVRIRIDSKKDREKLADAVGRSWDDINETRFNLSSFPEALAEFNVLLTDLNDSIEVVRERSNGHGYLPSDYQNIVISPTEAENGKDFPEGASLKVFVNRYERSRDARDACIDEHGASCFFCGFDYGERYGDAYSGFIHVHHIVPISKIGKKYKVNSEKDLVPVCPNCHAVIHFGGETLSLDEAKRVLSPDNGA</sequence>
<dbReference type="Proteomes" id="UP001320609">
    <property type="component" value="Unassembled WGS sequence"/>
</dbReference>
<dbReference type="SMART" id="SM00507">
    <property type="entry name" value="HNHc"/>
    <property type="match status" value="1"/>
</dbReference>
<dbReference type="GO" id="GO:0004519">
    <property type="term" value="F:endonuclease activity"/>
    <property type="evidence" value="ECO:0007669"/>
    <property type="project" value="UniProtKB-KW"/>
</dbReference>
<keyword evidence="2" id="KW-0540">Nuclease</keyword>
<comment type="caution">
    <text evidence="2">The sequence shown here is derived from an EMBL/GenBank/DDBJ whole genome shotgun (WGS) entry which is preliminary data.</text>
</comment>
<dbReference type="Pfam" id="PF01844">
    <property type="entry name" value="HNH"/>
    <property type="match status" value="1"/>
</dbReference>
<evidence type="ECO:0000313" key="3">
    <source>
        <dbReference type="Proteomes" id="UP001320609"/>
    </source>
</evidence>
<dbReference type="Gene3D" id="1.10.30.50">
    <property type="match status" value="1"/>
</dbReference>
<dbReference type="InterPro" id="IPR002711">
    <property type="entry name" value="HNH"/>
</dbReference>
<evidence type="ECO:0000259" key="1">
    <source>
        <dbReference type="SMART" id="SM00507"/>
    </source>
</evidence>
<reference evidence="2 3" key="1">
    <citation type="submission" date="2022-03" db="EMBL/GenBank/DDBJ databases">
        <title>Genomic signatures underlying metal tolerance in selected Arctic bacterial isolates.</title>
        <authorList>
            <person name="Thomas F.A."/>
            <person name="Venkatachalam S."/>
            <person name="Krishnan K.P."/>
        </authorList>
    </citation>
    <scope>NUCLEOTIDE SEQUENCE [LARGE SCALE GENOMIC DNA]</scope>
    <source>
        <strain evidence="2 3">HM116</strain>
    </source>
</reference>
<accession>A0ABS9S4E6</accession>
<keyword evidence="2" id="KW-0378">Hydrolase</keyword>
<keyword evidence="2" id="KW-0255">Endonuclease</keyword>
<dbReference type="InterPro" id="IPR003615">
    <property type="entry name" value="HNH_nuc"/>
</dbReference>
<gene>
    <name evidence="2" type="ORF">MLE19_06145</name>
</gene>
<dbReference type="RefSeq" id="WP_240717175.1">
    <property type="nucleotide sequence ID" value="NZ_JAKVTW010000002.1"/>
</dbReference>